<accession>A0A151S9W3</accession>
<sequence length="89" mass="10326">MVLSWIFNSLTPDIVDSVIFYDTAYEVWEYLQNRFSQSHAPRIFQIERDIACLAQDQMTVAAYYTKLKKLWDELGSYSNAICTCGADNK</sequence>
<reference evidence="2" key="1">
    <citation type="journal article" date="2012" name="Nat. Biotechnol.">
        <title>Draft genome sequence of pigeonpea (Cajanus cajan), an orphan legume crop of resource-poor farmers.</title>
        <authorList>
            <person name="Varshney R.K."/>
            <person name="Chen W."/>
            <person name="Li Y."/>
            <person name="Bharti A.K."/>
            <person name="Saxena R.K."/>
            <person name="Schlueter J.A."/>
            <person name="Donoghue M.T."/>
            <person name="Azam S."/>
            <person name="Fan G."/>
            <person name="Whaley A.M."/>
            <person name="Farmer A.D."/>
            <person name="Sheridan J."/>
            <person name="Iwata A."/>
            <person name="Tuteja R."/>
            <person name="Penmetsa R.V."/>
            <person name="Wu W."/>
            <person name="Upadhyaya H.D."/>
            <person name="Yang S.P."/>
            <person name="Shah T."/>
            <person name="Saxena K.B."/>
            <person name="Michael T."/>
            <person name="McCombie W.R."/>
            <person name="Yang B."/>
            <person name="Zhang G."/>
            <person name="Yang H."/>
            <person name="Wang J."/>
            <person name="Spillane C."/>
            <person name="Cook D.R."/>
            <person name="May G.D."/>
            <person name="Xu X."/>
            <person name="Jackson S.A."/>
        </authorList>
    </citation>
    <scope>NUCLEOTIDE SEQUENCE [LARGE SCALE GENOMIC DNA]</scope>
</reference>
<dbReference type="Gramene" id="C.cajan_25381.t">
    <property type="protein sequence ID" value="C.cajan_25381.t.cds1"/>
    <property type="gene ID" value="C.cajan_25381"/>
</dbReference>
<feature type="domain" description="Retrotransposon gag" evidence="1">
    <location>
        <begin position="17"/>
        <end position="75"/>
    </location>
</feature>
<dbReference type="AlphaFoldDB" id="A0A151S9W3"/>
<gene>
    <name evidence="2" type="ORF">KK1_026622</name>
</gene>
<evidence type="ECO:0000313" key="2">
    <source>
        <dbReference type="EMBL" id="KYP51594.1"/>
    </source>
</evidence>
<proteinExistence type="predicted"/>
<organism evidence="2 3">
    <name type="scientific">Cajanus cajan</name>
    <name type="common">Pigeon pea</name>
    <name type="synonym">Cajanus indicus</name>
    <dbReference type="NCBI Taxonomy" id="3821"/>
    <lineage>
        <taxon>Eukaryota</taxon>
        <taxon>Viridiplantae</taxon>
        <taxon>Streptophyta</taxon>
        <taxon>Embryophyta</taxon>
        <taxon>Tracheophyta</taxon>
        <taxon>Spermatophyta</taxon>
        <taxon>Magnoliopsida</taxon>
        <taxon>eudicotyledons</taxon>
        <taxon>Gunneridae</taxon>
        <taxon>Pentapetalae</taxon>
        <taxon>rosids</taxon>
        <taxon>fabids</taxon>
        <taxon>Fabales</taxon>
        <taxon>Fabaceae</taxon>
        <taxon>Papilionoideae</taxon>
        <taxon>50 kb inversion clade</taxon>
        <taxon>NPAAA clade</taxon>
        <taxon>indigoferoid/millettioid clade</taxon>
        <taxon>Phaseoleae</taxon>
        <taxon>Cajanus</taxon>
    </lineage>
</organism>
<dbReference type="Pfam" id="PF03732">
    <property type="entry name" value="Retrotrans_gag"/>
    <property type="match status" value="1"/>
</dbReference>
<keyword evidence="3" id="KW-1185">Reference proteome</keyword>
<dbReference type="InterPro" id="IPR005162">
    <property type="entry name" value="Retrotrans_gag_dom"/>
</dbReference>
<dbReference type="PANTHER" id="PTHR37610">
    <property type="entry name" value="CCHC-TYPE DOMAIN-CONTAINING PROTEIN"/>
    <property type="match status" value="1"/>
</dbReference>
<dbReference type="PANTHER" id="PTHR37610:SF97">
    <property type="entry name" value="RETROTRANSPOSON GAG DOMAIN-CONTAINING PROTEIN"/>
    <property type="match status" value="1"/>
</dbReference>
<dbReference type="OMA" id="CTCCAKE"/>
<dbReference type="EMBL" id="KQ483436">
    <property type="protein sequence ID" value="KYP51594.1"/>
    <property type="molecule type" value="Genomic_DNA"/>
</dbReference>
<name>A0A151S9W3_CAJCA</name>
<protein>
    <recommendedName>
        <fullName evidence="1">Retrotransposon gag domain-containing protein</fullName>
    </recommendedName>
</protein>
<dbReference type="Proteomes" id="UP000075243">
    <property type="component" value="Unassembled WGS sequence"/>
</dbReference>
<evidence type="ECO:0000259" key="1">
    <source>
        <dbReference type="Pfam" id="PF03732"/>
    </source>
</evidence>
<evidence type="ECO:0000313" key="3">
    <source>
        <dbReference type="Proteomes" id="UP000075243"/>
    </source>
</evidence>